<comment type="caution">
    <text evidence="1">The sequence shown here is derived from an EMBL/GenBank/DDBJ whole genome shotgun (WGS) entry which is preliminary data.</text>
</comment>
<proteinExistence type="predicted"/>
<evidence type="ECO:0000313" key="2">
    <source>
        <dbReference type="Proteomes" id="UP000792457"/>
    </source>
</evidence>
<keyword evidence="2" id="KW-1185">Reference proteome</keyword>
<name>A0A8K0JYD7_LADFU</name>
<evidence type="ECO:0000313" key="1">
    <source>
        <dbReference type="EMBL" id="KAG8222553.1"/>
    </source>
</evidence>
<dbReference type="Proteomes" id="UP000792457">
    <property type="component" value="Unassembled WGS sequence"/>
</dbReference>
<organism evidence="1 2">
    <name type="scientific">Ladona fulva</name>
    <name type="common">Scarce chaser dragonfly</name>
    <name type="synonym">Libellula fulva</name>
    <dbReference type="NCBI Taxonomy" id="123851"/>
    <lineage>
        <taxon>Eukaryota</taxon>
        <taxon>Metazoa</taxon>
        <taxon>Ecdysozoa</taxon>
        <taxon>Arthropoda</taxon>
        <taxon>Hexapoda</taxon>
        <taxon>Insecta</taxon>
        <taxon>Pterygota</taxon>
        <taxon>Palaeoptera</taxon>
        <taxon>Odonata</taxon>
        <taxon>Epiprocta</taxon>
        <taxon>Anisoptera</taxon>
        <taxon>Libelluloidea</taxon>
        <taxon>Libellulidae</taxon>
        <taxon>Ladona</taxon>
    </lineage>
</organism>
<protein>
    <submittedName>
        <fullName evidence="1">Uncharacterized protein</fullName>
    </submittedName>
</protein>
<dbReference type="AlphaFoldDB" id="A0A8K0JYD7"/>
<reference evidence="1" key="1">
    <citation type="submission" date="2013-04" db="EMBL/GenBank/DDBJ databases">
        <authorList>
            <person name="Qu J."/>
            <person name="Murali S.C."/>
            <person name="Bandaranaike D."/>
            <person name="Bellair M."/>
            <person name="Blankenburg K."/>
            <person name="Chao H."/>
            <person name="Dinh H."/>
            <person name="Doddapaneni H."/>
            <person name="Downs B."/>
            <person name="Dugan-Rocha S."/>
            <person name="Elkadiri S."/>
            <person name="Gnanaolivu R.D."/>
            <person name="Hernandez B."/>
            <person name="Javaid M."/>
            <person name="Jayaseelan J.C."/>
            <person name="Lee S."/>
            <person name="Li M."/>
            <person name="Ming W."/>
            <person name="Munidasa M."/>
            <person name="Muniz J."/>
            <person name="Nguyen L."/>
            <person name="Ongeri F."/>
            <person name="Osuji N."/>
            <person name="Pu L.-L."/>
            <person name="Puazo M."/>
            <person name="Qu C."/>
            <person name="Quiroz J."/>
            <person name="Raj R."/>
            <person name="Weissenberger G."/>
            <person name="Xin Y."/>
            <person name="Zou X."/>
            <person name="Han Y."/>
            <person name="Richards S."/>
            <person name="Worley K."/>
            <person name="Muzny D."/>
            <person name="Gibbs R."/>
        </authorList>
    </citation>
    <scope>NUCLEOTIDE SEQUENCE</scope>
    <source>
        <strain evidence="1">Sampled in the wild</strain>
    </source>
</reference>
<accession>A0A8K0JYD7</accession>
<reference evidence="1" key="2">
    <citation type="submission" date="2017-10" db="EMBL/GenBank/DDBJ databases">
        <title>Ladona fulva Genome sequencing and assembly.</title>
        <authorList>
            <person name="Murali S."/>
            <person name="Richards S."/>
            <person name="Bandaranaike D."/>
            <person name="Bellair M."/>
            <person name="Blankenburg K."/>
            <person name="Chao H."/>
            <person name="Dinh H."/>
            <person name="Doddapaneni H."/>
            <person name="Dugan-Rocha S."/>
            <person name="Elkadiri S."/>
            <person name="Gnanaolivu R."/>
            <person name="Hernandez B."/>
            <person name="Skinner E."/>
            <person name="Javaid M."/>
            <person name="Lee S."/>
            <person name="Li M."/>
            <person name="Ming W."/>
            <person name="Munidasa M."/>
            <person name="Muniz J."/>
            <person name="Nguyen L."/>
            <person name="Hughes D."/>
            <person name="Osuji N."/>
            <person name="Pu L.-L."/>
            <person name="Puazo M."/>
            <person name="Qu C."/>
            <person name="Quiroz J."/>
            <person name="Raj R."/>
            <person name="Weissenberger G."/>
            <person name="Xin Y."/>
            <person name="Zou X."/>
            <person name="Han Y."/>
            <person name="Worley K."/>
            <person name="Muzny D."/>
            <person name="Gibbs R."/>
        </authorList>
    </citation>
    <scope>NUCLEOTIDE SEQUENCE</scope>
    <source>
        <strain evidence="1">Sampled in the wild</strain>
    </source>
</reference>
<dbReference type="EMBL" id="KZ308137">
    <property type="protein sequence ID" value="KAG8222553.1"/>
    <property type="molecule type" value="Genomic_DNA"/>
</dbReference>
<gene>
    <name evidence="1" type="ORF">J437_LFUL016754</name>
</gene>
<sequence>MPGRRLSADLSGELSVKLQCMQNAAVRFIFNLKKYDHVSKHYSKLSFLKLDSRRKQHILS</sequence>
<dbReference type="OrthoDB" id="5953030at2759"/>
<feature type="non-terminal residue" evidence="1">
    <location>
        <position position="1"/>
    </location>
</feature>